<comment type="catalytic activity">
    <reaction evidence="9">
        <text>D-glucose 6-phosphate + NADP(+) = 6-phospho-D-glucono-1,5-lactone + NADPH + H(+)</text>
        <dbReference type="Rhea" id="RHEA:15841"/>
        <dbReference type="ChEBI" id="CHEBI:15378"/>
        <dbReference type="ChEBI" id="CHEBI:57783"/>
        <dbReference type="ChEBI" id="CHEBI:57955"/>
        <dbReference type="ChEBI" id="CHEBI:58349"/>
        <dbReference type="ChEBI" id="CHEBI:61548"/>
        <dbReference type="EC" id="1.1.1.49"/>
    </reaction>
</comment>
<dbReference type="InterPro" id="IPR022675">
    <property type="entry name" value="G6P_DH_C"/>
</dbReference>
<dbReference type="PRINTS" id="PR00079">
    <property type="entry name" value="G6PDHDRGNASE"/>
</dbReference>
<keyword evidence="7 9" id="KW-0560">Oxidoreductase</keyword>
<evidence type="ECO:0000256" key="8">
    <source>
        <dbReference type="ARBA" id="ARBA00023277"/>
    </source>
</evidence>
<organism evidence="12 13">
    <name type="scientific">Cristinia sonorae</name>
    <dbReference type="NCBI Taxonomy" id="1940300"/>
    <lineage>
        <taxon>Eukaryota</taxon>
        <taxon>Fungi</taxon>
        <taxon>Dikarya</taxon>
        <taxon>Basidiomycota</taxon>
        <taxon>Agaricomycotina</taxon>
        <taxon>Agaricomycetes</taxon>
        <taxon>Agaricomycetidae</taxon>
        <taxon>Agaricales</taxon>
        <taxon>Pleurotineae</taxon>
        <taxon>Stephanosporaceae</taxon>
        <taxon>Cristinia</taxon>
    </lineage>
</organism>
<dbReference type="PIRSF" id="PIRSF000110">
    <property type="entry name" value="G6PD"/>
    <property type="match status" value="1"/>
</dbReference>
<evidence type="ECO:0000256" key="1">
    <source>
        <dbReference type="ARBA" id="ARBA00004937"/>
    </source>
</evidence>
<dbReference type="SUPFAM" id="SSF51735">
    <property type="entry name" value="NAD(P)-binding Rossmann-fold domains"/>
    <property type="match status" value="1"/>
</dbReference>
<evidence type="ECO:0000256" key="9">
    <source>
        <dbReference type="RuleBase" id="RU362120"/>
    </source>
</evidence>
<evidence type="ECO:0000259" key="10">
    <source>
        <dbReference type="Pfam" id="PF00479"/>
    </source>
</evidence>
<gene>
    <name evidence="12" type="ORF">BXZ70DRAFT_896330</name>
</gene>
<dbReference type="SUPFAM" id="SSF55347">
    <property type="entry name" value="Glyceraldehyde-3-phosphate dehydrogenase-like, C-terminal domain"/>
    <property type="match status" value="1"/>
</dbReference>
<protein>
    <recommendedName>
        <fullName evidence="4 9">Glucose-6-phosphate 1-dehydrogenase</fullName>
        <ecNumber evidence="3 9">1.1.1.49</ecNumber>
    </recommendedName>
</protein>
<dbReference type="NCBIfam" id="TIGR00871">
    <property type="entry name" value="zwf"/>
    <property type="match status" value="1"/>
</dbReference>
<dbReference type="GO" id="GO:0050661">
    <property type="term" value="F:NADP binding"/>
    <property type="evidence" value="ECO:0007669"/>
    <property type="project" value="InterPro"/>
</dbReference>
<dbReference type="PANTHER" id="PTHR23429">
    <property type="entry name" value="GLUCOSE-6-PHOSPHATE 1-DEHYDROGENASE G6PD"/>
    <property type="match status" value="1"/>
</dbReference>
<dbReference type="UniPathway" id="UPA00115">
    <property type="reaction ID" value="UER00408"/>
</dbReference>
<dbReference type="OrthoDB" id="60984at2759"/>
<evidence type="ECO:0000313" key="13">
    <source>
        <dbReference type="Proteomes" id="UP000813824"/>
    </source>
</evidence>
<evidence type="ECO:0000256" key="4">
    <source>
        <dbReference type="ARBA" id="ARBA00020444"/>
    </source>
</evidence>
<comment type="function">
    <text evidence="9">Catalyzes the rate-limiting step of the oxidative pentose-phosphate pathway, which represents a route for the dissimilation of carbohydrates besides glycolysis.</text>
</comment>
<dbReference type="Gene3D" id="3.40.50.720">
    <property type="entry name" value="NAD(P)-binding Rossmann-like Domain"/>
    <property type="match status" value="1"/>
</dbReference>
<dbReference type="AlphaFoldDB" id="A0A8K0UJT1"/>
<dbReference type="InterPro" id="IPR036291">
    <property type="entry name" value="NAD(P)-bd_dom_sf"/>
</dbReference>
<comment type="caution">
    <text evidence="12">The sequence shown here is derived from an EMBL/GenBank/DDBJ whole genome shotgun (WGS) entry which is preliminary data.</text>
</comment>
<feature type="domain" description="Glucose-6-phosphate dehydrogenase NAD-binding" evidence="10">
    <location>
        <begin position="28"/>
        <end position="209"/>
    </location>
</feature>
<dbReference type="GO" id="GO:0004345">
    <property type="term" value="F:glucose-6-phosphate dehydrogenase activity"/>
    <property type="evidence" value="ECO:0007669"/>
    <property type="project" value="UniProtKB-EC"/>
</dbReference>
<dbReference type="PANTHER" id="PTHR23429:SF0">
    <property type="entry name" value="GLUCOSE-6-PHOSPHATE 1-DEHYDROGENASE"/>
    <property type="match status" value="1"/>
</dbReference>
<evidence type="ECO:0000256" key="6">
    <source>
        <dbReference type="ARBA" id="ARBA00022857"/>
    </source>
</evidence>
<dbReference type="GO" id="GO:0009051">
    <property type="term" value="P:pentose-phosphate shunt, oxidative branch"/>
    <property type="evidence" value="ECO:0007669"/>
    <property type="project" value="TreeGrafter"/>
</dbReference>
<comment type="similarity">
    <text evidence="2 9">Belongs to the glucose-6-phosphate dehydrogenase family.</text>
</comment>
<dbReference type="InterPro" id="IPR001282">
    <property type="entry name" value="G6P_DH"/>
</dbReference>
<keyword evidence="5 9" id="KW-0313">Glucose metabolism</keyword>
<reference evidence="12" key="1">
    <citation type="journal article" date="2021" name="New Phytol.">
        <title>Evolutionary innovations through gain and loss of genes in the ectomycorrhizal Boletales.</title>
        <authorList>
            <person name="Wu G."/>
            <person name="Miyauchi S."/>
            <person name="Morin E."/>
            <person name="Kuo A."/>
            <person name="Drula E."/>
            <person name="Varga T."/>
            <person name="Kohler A."/>
            <person name="Feng B."/>
            <person name="Cao Y."/>
            <person name="Lipzen A."/>
            <person name="Daum C."/>
            <person name="Hundley H."/>
            <person name="Pangilinan J."/>
            <person name="Johnson J."/>
            <person name="Barry K."/>
            <person name="LaButti K."/>
            <person name="Ng V."/>
            <person name="Ahrendt S."/>
            <person name="Min B."/>
            <person name="Choi I.G."/>
            <person name="Park H."/>
            <person name="Plett J.M."/>
            <person name="Magnuson J."/>
            <person name="Spatafora J.W."/>
            <person name="Nagy L.G."/>
            <person name="Henrissat B."/>
            <person name="Grigoriev I.V."/>
            <person name="Yang Z.L."/>
            <person name="Xu J."/>
            <person name="Martin F.M."/>
        </authorList>
    </citation>
    <scope>NUCLEOTIDE SEQUENCE</scope>
    <source>
        <strain evidence="12">KKN 215</strain>
    </source>
</reference>
<keyword evidence="13" id="KW-1185">Reference proteome</keyword>
<dbReference type="EC" id="1.1.1.49" evidence="3 9"/>
<proteinExistence type="inferred from homology"/>
<comment type="pathway">
    <text evidence="1 9">Carbohydrate degradation; pentose phosphate pathway; D-ribulose 5-phosphate from D-glucose 6-phosphate (oxidative stage): step 1/3.</text>
</comment>
<feature type="domain" description="Glucose-6-phosphate dehydrogenase C-terminal" evidence="11">
    <location>
        <begin position="211"/>
        <end position="496"/>
    </location>
</feature>
<dbReference type="GO" id="GO:0005829">
    <property type="term" value="C:cytosol"/>
    <property type="evidence" value="ECO:0007669"/>
    <property type="project" value="TreeGrafter"/>
</dbReference>
<evidence type="ECO:0000256" key="3">
    <source>
        <dbReference type="ARBA" id="ARBA00013019"/>
    </source>
</evidence>
<evidence type="ECO:0000256" key="7">
    <source>
        <dbReference type="ARBA" id="ARBA00023002"/>
    </source>
</evidence>
<dbReference type="Pfam" id="PF02781">
    <property type="entry name" value="G6PD_C"/>
    <property type="match status" value="1"/>
</dbReference>
<name>A0A8K0UJT1_9AGAR</name>
<dbReference type="InterPro" id="IPR022674">
    <property type="entry name" value="G6P_DH_NAD-bd"/>
</dbReference>
<accession>A0A8K0UJT1</accession>
<dbReference type="EMBL" id="JAEVFJ010000024">
    <property type="protein sequence ID" value="KAH8094792.1"/>
    <property type="molecule type" value="Genomic_DNA"/>
</dbReference>
<evidence type="ECO:0000256" key="2">
    <source>
        <dbReference type="ARBA" id="ARBA00009975"/>
    </source>
</evidence>
<evidence type="ECO:0000313" key="12">
    <source>
        <dbReference type="EMBL" id="KAH8094792.1"/>
    </source>
</evidence>
<dbReference type="Gene3D" id="3.30.360.10">
    <property type="entry name" value="Dihydrodipicolinate Reductase, domain 2"/>
    <property type="match status" value="1"/>
</dbReference>
<dbReference type="Pfam" id="PF00479">
    <property type="entry name" value="G6PD_N"/>
    <property type="match status" value="1"/>
</dbReference>
<dbReference type="GO" id="GO:0006006">
    <property type="term" value="P:glucose metabolic process"/>
    <property type="evidence" value="ECO:0007669"/>
    <property type="project" value="UniProtKB-KW"/>
</dbReference>
<dbReference type="Proteomes" id="UP000813824">
    <property type="component" value="Unassembled WGS sequence"/>
</dbReference>
<dbReference type="PROSITE" id="PS00069">
    <property type="entry name" value="G6P_DEHYDROGENASE"/>
    <property type="match status" value="1"/>
</dbReference>
<keyword evidence="6 9" id="KW-0521">NADP</keyword>
<sequence length="504" mass="56931">MATTRARSGTIPSMESSGDQLKNNTIIVVLGASGDLAKKKTYPALFGLYRMGFLPNDVKIVGYARTKMDDAEYHKRITSYIKKPEGDAEFDGALEKFKGFSSYISGGYDDSESFANLNAALEKIESEYKSKGKNRVFYLALPPSVFIPVAKHLKEQCHVAEGSNRLIIEKPFGKDLESARELLSSVKEHWTEDETYRIDHYLGKEMVKNLLVLRFANVALNAAWDKNSISNVQITFKEPFGTEGRGGYFDEFGIIRDILQNHLMQVLSILTMERPVSFSAEDIRDEKVKVLRAIPPIEREDTLLGQYVGANGKPGYLDDDTVPRNSNCPTYAATTLWIHNPRWEGVPFILKAGKALNEAKVEIRIQFKDVTQGIFKDISRNELVMRIQPAEAVYLKLNTKTPGLQTRAIPTEMDLTYKRRFTDAKIPEAYESLILDALKGDHSNFVRHDELDVAWKIFTPILHWIDGQNGPKPTPVPYPYGSRGPKEVEAFITKYGFKRQATEN</sequence>
<keyword evidence="8 9" id="KW-0119">Carbohydrate metabolism</keyword>
<evidence type="ECO:0000259" key="11">
    <source>
        <dbReference type="Pfam" id="PF02781"/>
    </source>
</evidence>
<dbReference type="FunFam" id="3.30.360.10:FF:000015">
    <property type="entry name" value="Glucose-6-phosphate 1-dehydrogenase"/>
    <property type="match status" value="1"/>
</dbReference>
<dbReference type="InterPro" id="IPR019796">
    <property type="entry name" value="G6P_DH_AS"/>
</dbReference>
<dbReference type="HAMAP" id="MF_00966">
    <property type="entry name" value="G6PD"/>
    <property type="match status" value="1"/>
</dbReference>
<evidence type="ECO:0000256" key="5">
    <source>
        <dbReference type="ARBA" id="ARBA00022526"/>
    </source>
</evidence>